<evidence type="ECO:0000259" key="5">
    <source>
        <dbReference type="PROSITE" id="PS51387"/>
    </source>
</evidence>
<keyword evidence="7" id="KW-1185">Reference proteome</keyword>
<dbReference type="GO" id="GO:0016491">
    <property type="term" value="F:oxidoreductase activity"/>
    <property type="evidence" value="ECO:0007669"/>
    <property type="project" value="UniProtKB-KW"/>
</dbReference>
<evidence type="ECO:0000256" key="2">
    <source>
        <dbReference type="ARBA" id="ARBA00022827"/>
    </source>
</evidence>
<dbReference type="Gene3D" id="3.30.43.10">
    <property type="entry name" value="Uridine Diphospho-n-acetylenolpyruvylglucosamine Reductase, domain 2"/>
    <property type="match status" value="1"/>
</dbReference>
<dbReference type="InterPro" id="IPR002346">
    <property type="entry name" value="Mopterin_DH_FAD-bd"/>
</dbReference>
<evidence type="ECO:0000256" key="1">
    <source>
        <dbReference type="ARBA" id="ARBA00022630"/>
    </source>
</evidence>
<protein>
    <submittedName>
        <fullName evidence="6">Molybdopterin dehydrogenase</fullName>
    </submittedName>
</protein>
<evidence type="ECO:0000256" key="3">
    <source>
        <dbReference type="ARBA" id="ARBA00023002"/>
    </source>
</evidence>
<organism evidence="6 7">
    <name type="scientific">Amycolatopsis panacis</name>
    <dbReference type="NCBI Taxonomy" id="2340917"/>
    <lineage>
        <taxon>Bacteria</taxon>
        <taxon>Bacillati</taxon>
        <taxon>Actinomycetota</taxon>
        <taxon>Actinomycetes</taxon>
        <taxon>Pseudonocardiales</taxon>
        <taxon>Pseudonocardiaceae</taxon>
        <taxon>Amycolatopsis</taxon>
    </lineage>
</organism>
<sequence>MPGERGQRRAAAARCPHHQDAAVPAHRAAGDPLRRKAVIRTSLRYHRPVTPEETSAILTEHSGDVVVLGGGTMLLPMMNRAEVNAGHIVDLRGLGLDKITVAGDNVRVGAMATYNDLLCSDLIAREVPLLRRMASGITGGNQLRNLATAGGSACYGNPSSDVPAVLVALEATMCLHSPAGERRVPSAEFFVDAFRTAVGAGEFLMSIEVPRRVIAAGYHKLKLCEGSWPIVTAAVVRHGGRAMATIGAATVTPRRFELTSYLDADKDTVDEYVRDNVGDPWSDVLADGNYRKDVSGAVVRRAVAELQEG</sequence>
<evidence type="ECO:0000313" key="6">
    <source>
        <dbReference type="EMBL" id="RJQ89270.1"/>
    </source>
</evidence>
<keyword evidence="1" id="KW-0285">Flavoprotein</keyword>
<reference evidence="6 7" key="1">
    <citation type="submission" date="2018-09" db="EMBL/GenBank/DDBJ databases">
        <title>YIM PH 21725 draft genome.</title>
        <authorList>
            <person name="Miao C."/>
        </authorList>
    </citation>
    <scope>NUCLEOTIDE SEQUENCE [LARGE SCALE GENOMIC DNA]</scope>
    <source>
        <strain evidence="7">YIM PH21725</strain>
    </source>
</reference>
<dbReference type="InterPro" id="IPR016169">
    <property type="entry name" value="FAD-bd_PCMH_sub2"/>
</dbReference>
<dbReference type="InterPro" id="IPR036318">
    <property type="entry name" value="FAD-bd_PCMH-like_sf"/>
</dbReference>
<dbReference type="InterPro" id="IPR016166">
    <property type="entry name" value="FAD-bd_PCMH"/>
</dbReference>
<keyword evidence="3" id="KW-0560">Oxidoreductase</keyword>
<feature type="region of interest" description="Disordered" evidence="4">
    <location>
        <begin position="1"/>
        <end position="20"/>
    </location>
</feature>
<dbReference type="EMBL" id="QZFV01000060">
    <property type="protein sequence ID" value="RJQ89270.1"/>
    <property type="molecule type" value="Genomic_DNA"/>
</dbReference>
<dbReference type="SUPFAM" id="SSF55447">
    <property type="entry name" value="CO dehydrogenase flavoprotein C-terminal domain-like"/>
    <property type="match status" value="1"/>
</dbReference>
<dbReference type="Gene3D" id="3.30.465.10">
    <property type="match status" value="1"/>
</dbReference>
<dbReference type="Pfam" id="PF00941">
    <property type="entry name" value="FAD_binding_5"/>
    <property type="match status" value="1"/>
</dbReference>
<dbReference type="PROSITE" id="PS51387">
    <property type="entry name" value="FAD_PCMH"/>
    <property type="match status" value="1"/>
</dbReference>
<dbReference type="GO" id="GO:0071949">
    <property type="term" value="F:FAD binding"/>
    <property type="evidence" value="ECO:0007669"/>
    <property type="project" value="InterPro"/>
</dbReference>
<comment type="caution">
    <text evidence="6">The sequence shown here is derived from an EMBL/GenBank/DDBJ whole genome shotgun (WGS) entry which is preliminary data.</text>
</comment>
<feature type="domain" description="FAD-binding PCMH-type" evidence="5">
    <location>
        <begin position="38"/>
        <end position="214"/>
    </location>
</feature>
<dbReference type="PANTHER" id="PTHR42659:SF2">
    <property type="entry name" value="XANTHINE DEHYDROGENASE SUBUNIT C-RELATED"/>
    <property type="match status" value="1"/>
</dbReference>
<dbReference type="InterPro" id="IPR016167">
    <property type="entry name" value="FAD-bd_PCMH_sub1"/>
</dbReference>
<evidence type="ECO:0000313" key="7">
    <source>
        <dbReference type="Proteomes" id="UP000285112"/>
    </source>
</evidence>
<gene>
    <name evidence="6" type="ORF">D5S19_04695</name>
</gene>
<name>A0A419I9T6_9PSEU</name>
<dbReference type="SUPFAM" id="SSF56176">
    <property type="entry name" value="FAD-binding/transporter-associated domain-like"/>
    <property type="match status" value="1"/>
</dbReference>
<dbReference type="PANTHER" id="PTHR42659">
    <property type="entry name" value="XANTHINE DEHYDROGENASE SUBUNIT C-RELATED"/>
    <property type="match status" value="1"/>
</dbReference>
<dbReference type="AlphaFoldDB" id="A0A419I9T6"/>
<dbReference type="Proteomes" id="UP000285112">
    <property type="component" value="Unassembled WGS sequence"/>
</dbReference>
<dbReference type="InterPro" id="IPR036683">
    <property type="entry name" value="CO_DH_flav_C_dom_sf"/>
</dbReference>
<dbReference type="InterPro" id="IPR051312">
    <property type="entry name" value="Diverse_Substr_Oxidored"/>
</dbReference>
<proteinExistence type="predicted"/>
<accession>A0A419I9T6</accession>
<keyword evidence="2" id="KW-0274">FAD</keyword>
<evidence type="ECO:0000256" key="4">
    <source>
        <dbReference type="SAM" id="MobiDB-lite"/>
    </source>
</evidence>